<dbReference type="Gene3D" id="1.10.8.430">
    <property type="entry name" value="Helical domain of apoptotic protease-activating factors"/>
    <property type="match status" value="1"/>
</dbReference>
<comment type="caution">
    <text evidence="1">The sequence shown here is derived from an EMBL/GenBank/DDBJ whole genome shotgun (WGS) entry which is preliminary data.</text>
</comment>
<dbReference type="GO" id="GO:0098542">
    <property type="term" value="P:defense response to other organism"/>
    <property type="evidence" value="ECO:0007669"/>
    <property type="project" value="TreeGrafter"/>
</dbReference>
<dbReference type="InterPro" id="IPR036388">
    <property type="entry name" value="WH-like_DNA-bd_sf"/>
</dbReference>
<name>A0A978V2K3_ZIZJJ</name>
<dbReference type="EMBL" id="JAEACU010000007">
    <property type="protein sequence ID" value="KAH7521586.1"/>
    <property type="molecule type" value="Genomic_DNA"/>
</dbReference>
<dbReference type="Gene3D" id="1.10.10.10">
    <property type="entry name" value="Winged helix-like DNA-binding domain superfamily/Winged helix DNA-binding domain"/>
    <property type="match status" value="1"/>
</dbReference>
<dbReference type="AlphaFoldDB" id="A0A978V2K3"/>
<dbReference type="InterPro" id="IPR027417">
    <property type="entry name" value="P-loop_NTPase"/>
</dbReference>
<protein>
    <recommendedName>
        <fullName evidence="3">NB-ARC domain-containing protein</fullName>
    </recommendedName>
</protein>
<evidence type="ECO:0000313" key="1">
    <source>
        <dbReference type="EMBL" id="KAH7521586.1"/>
    </source>
</evidence>
<evidence type="ECO:0000313" key="2">
    <source>
        <dbReference type="Proteomes" id="UP000813462"/>
    </source>
</evidence>
<dbReference type="PANTHER" id="PTHR23155:SF1052">
    <property type="entry name" value="DISEASE RESISTANCE PROTEIN RPM1"/>
    <property type="match status" value="1"/>
</dbReference>
<dbReference type="GO" id="GO:0043531">
    <property type="term" value="F:ADP binding"/>
    <property type="evidence" value="ECO:0007669"/>
    <property type="project" value="InterPro"/>
</dbReference>
<dbReference type="Proteomes" id="UP000813462">
    <property type="component" value="Unassembled WGS sequence"/>
</dbReference>
<organism evidence="1 2">
    <name type="scientific">Ziziphus jujuba var. spinosa</name>
    <dbReference type="NCBI Taxonomy" id="714518"/>
    <lineage>
        <taxon>Eukaryota</taxon>
        <taxon>Viridiplantae</taxon>
        <taxon>Streptophyta</taxon>
        <taxon>Embryophyta</taxon>
        <taxon>Tracheophyta</taxon>
        <taxon>Spermatophyta</taxon>
        <taxon>Magnoliopsida</taxon>
        <taxon>eudicotyledons</taxon>
        <taxon>Gunneridae</taxon>
        <taxon>Pentapetalae</taxon>
        <taxon>rosids</taxon>
        <taxon>fabids</taxon>
        <taxon>Rosales</taxon>
        <taxon>Rhamnaceae</taxon>
        <taxon>Paliureae</taxon>
        <taxon>Ziziphus</taxon>
    </lineage>
</organism>
<gene>
    <name evidence="1" type="ORF">FEM48_Zijuj07G0049000</name>
</gene>
<dbReference type="SUPFAM" id="SSF52540">
    <property type="entry name" value="P-loop containing nucleoside triphosphate hydrolases"/>
    <property type="match status" value="1"/>
</dbReference>
<proteinExistence type="predicted"/>
<accession>A0A978V2K3</accession>
<evidence type="ECO:0008006" key="3">
    <source>
        <dbReference type="Google" id="ProtNLM"/>
    </source>
</evidence>
<dbReference type="InterPro" id="IPR044974">
    <property type="entry name" value="Disease_R_plants"/>
</dbReference>
<dbReference type="PANTHER" id="PTHR23155">
    <property type="entry name" value="DISEASE RESISTANCE PROTEIN RP"/>
    <property type="match status" value="1"/>
</dbReference>
<sequence length="177" mass="19981">MLQPLPLDKTWQLFCNKAFQFEFAGYCPAELVNLSGKIAKRCEGLTLVIVAIAGLLYAKEETVAEWQKLHDNLSSELESNPHLTSMTRILSLSYNDLPYYLRSCFLCLAMYPEDYTIKGQNGIHGVEVLSCDQCILFYSSSSLNFVGIADVGKKDRTLEVVAQEYLMELINRSLFGM</sequence>
<dbReference type="InterPro" id="IPR042197">
    <property type="entry name" value="Apaf_helical"/>
</dbReference>
<reference evidence="1" key="1">
    <citation type="journal article" date="2021" name="Front. Plant Sci.">
        <title>Chromosome-Scale Genome Assembly for Chinese Sour Jujube and Insights Into Its Genome Evolution and Domestication Signature.</title>
        <authorList>
            <person name="Shen L.-Y."/>
            <person name="Luo H."/>
            <person name="Wang X.-L."/>
            <person name="Wang X.-M."/>
            <person name="Qiu X.-J."/>
            <person name="Liu H."/>
            <person name="Zhou S.-S."/>
            <person name="Jia K.-H."/>
            <person name="Nie S."/>
            <person name="Bao Y.-T."/>
            <person name="Zhang R.-G."/>
            <person name="Yun Q.-Z."/>
            <person name="Chai Y.-H."/>
            <person name="Lu J.-Y."/>
            <person name="Li Y."/>
            <person name="Zhao S.-W."/>
            <person name="Mao J.-F."/>
            <person name="Jia S.-G."/>
            <person name="Mao Y.-M."/>
        </authorList>
    </citation>
    <scope>NUCLEOTIDE SEQUENCE</scope>
    <source>
        <strain evidence="1">AT0</strain>
        <tissue evidence="1">Leaf</tissue>
    </source>
</reference>